<evidence type="ECO:0000313" key="3">
    <source>
        <dbReference type="Proteomes" id="UP000321419"/>
    </source>
</evidence>
<dbReference type="PANTHER" id="PTHR33164:SF57">
    <property type="entry name" value="MARR-FAMILY TRANSCRIPTIONAL REGULATOR"/>
    <property type="match status" value="1"/>
</dbReference>
<proteinExistence type="predicted"/>
<dbReference type="GO" id="GO:0003700">
    <property type="term" value="F:DNA-binding transcription factor activity"/>
    <property type="evidence" value="ECO:0007669"/>
    <property type="project" value="InterPro"/>
</dbReference>
<evidence type="ECO:0000313" key="2">
    <source>
        <dbReference type="EMBL" id="GEK56179.1"/>
    </source>
</evidence>
<organism evidence="2 3">
    <name type="scientific">Pseudoalteromonas espejiana</name>
    <dbReference type="NCBI Taxonomy" id="28107"/>
    <lineage>
        <taxon>Bacteria</taxon>
        <taxon>Pseudomonadati</taxon>
        <taxon>Pseudomonadota</taxon>
        <taxon>Gammaproteobacteria</taxon>
        <taxon>Alteromonadales</taxon>
        <taxon>Pseudoalteromonadaceae</taxon>
        <taxon>Pseudoalteromonas</taxon>
    </lineage>
</organism>
<dbReference type="RefSeq" id="WP_089349618.1">
    <property type="nucleotide sequence ID" value="NZ_BJUM01000033.1"/>
</dbReference>
<dbReference type="AlphaFoldDB" id="A0A510XZ11"/>
<dbReference type="Pfam" id="PF12802">
    <property type="entry name" value="MarR_2"/>
    <property type="match status" value="1"/>
</dbReference>
<evidence type="ECO:0000259" key="1">
    <source>
        <dbReference type="PROSITE" id="PS50995"/>
    </source>
</evidence>
<accession>A0A510XZ11</accession>
<dbReference type="SMART" id="SM00347">
    <property type="entry name" value="HTH_MARR"/>
    <property type="match status" value="1"/>
</dbReference>
<dbReference type="SUPFAM" id="SSF46785">
    <property type="entry name" value="Winged helix' DNA-binding domain"/>
    <property type="match status" value="1"/>
</dbReference>
<dbReference type="InterPro" id="IPR039422">
    <property type="entry name" value="MarR/SlyA-like"/>
</dbReference>
<sequence length="143" mass="16304">MSKDLNEFLPYQLNQLATKISDDFALVYQQKYDLTIAQWRVIANLAQFGQNSAKDLCSLANMDKSTVSRAVKVLVNKNLVYSKLNENDKRAALLVLSEQGESLHSRIAIEANNWEKQLLNELSDNEYQVLNTVIEKLNSKLKI</sequence>
<dbReference type="PRINTS" id="PR00598">
    <property type="entry name" value="HTHMARR"/>
</dbReference>
<dbReference type="InterPro" id="IPR036390">
    <property type="entry name" value="WH_DNA-bd_sf"/>
</dbReference>
<dbReference type="InterPro" id="IPR000835">
    <property type="entry name" value="HTH_MarR-typ"/>
</dbReference>
<dbReference type="PANTHER" id="PTHR33164">
    <property type="entry name" value="TRANSCRIPTIONAL REGULATOR, MARR FAMILY"/>
    <property type="match status" value="1"/>
</dbReference>
<feature type="domain" description="HTH marR-type" evidence="1">
    <location>
        <begin position="6"/>
        <end position="139"/>
    </location>
</feature>
<dbReference type="OrthoDB" id="8906692at2"/>
<comment type="caution">
    <text evidence="2">The sequence shown here is derived from an EMBL/GenBank/DDBJ whole genome shotgun (WGS) entry which is preliminary data.</text>
</comment>
<dbReference type="InterPro" id="IPR036388">
    <property type="entry name" value="WH-like_DNA-bd_sf"/>
</dbReference>
<dbReference type="Proteomes" id="UP000321419">
    <property type="component" value="Unassembled WGS sequence"/>
</dbReference>
<keyword evidence="3" id="KW-1185">Reference proteome</keyword>
<dbReference type="PROSITE" id="PS50995">
    <property type="entry name" value="HTH_MARR_2"/>
    <property type="match status" value="1"/>
</dbReference>
<name>A0A510XZ11_9GAMM</name>
<gene>
    <name evidence="2" type="ORF">PES01_30240</name>
</gene>
<dbReference type="Gene3D" id="1.10.10.10">
    <property type="entry name" value="Winged helix-like DNA-binding domain superfamily/Winged helix DNA-binding domain"/>
    <property type="match status" value="1"/>
</dbReference>
<reference evidence="2 3" key="1">
    <citation type="submission" date="2019-07" db="EMBL/GenBank/DDBJ databases">
        <title>Whole genome shotgun sequence of Pseudoalteromonas espejiana NBRC 102222.</title>
        <authorList>
            <person name="Hosoyama A."/>
            <person name="Uohara A."/>
            <person name="Ohji S."/>
            <person name="Ichikawa N."/>
        </authorList>
    </citation>
    <scope>NUCLEOTIDE SEQUENCE [LARGE SCALE GENOMIC DNA]</scope>
    <source>
        <strain evidence="2 3">NBRC 102222</strain>
    </source>
</reference>
<dbReference type="GO" id="GO:0006950">
    <property type="term" value="P:response to stress"/>
    <property type="evidence" value="ECO:0007669"/>
    <property type="project" value="TreeGrafter"/>
</dbReference>
<protein>
    <submittedName>
        <fullName evidence="2">Transcriptional regulator</fullName>
    </submittedName>
</protein>
<dbReference type="EMBL" id="BJUM01000033">
    <property type="protein sequence ID" value="GEK56179.1"/>
    <property type="molecule type" value="Genomic_DNA"/>
</dbReference>